<reference evidence="1 2" key="1">
    <citation type="submission" date="2024-01" db="EMBL/GenBank/DDBJ databases">
        <title>A telomere-to-telomere, gap-free genome of sweet tea (Lithocarpus litseifolius).</title>
        <authorList>
            <person name="Zhou J."/>
        </authorList>
    </citation>
    <scope>NUCLEOTIDE SEQUENCE [LARGE SCALE GENOMIC DNA]</scope>
    <source>
        <strain evidence="1">Zhou-2022a</strain>
        <tissue evidence="1">Leaf</tissue>
    </source>
</reference>
<evidence type="ECO:0000313" key="1">
    <source>
        <dbReference type="EMBL" id="KAL0004877.1"/>
    </source>
</evidence>
<dbReference type="AlphaFoldDB" id="A0AAW2D4X0"/>
<organism evidence="1 2">
    <name type="scientific">Lithocarpus litseifolius</name>
    <dbReference type="NCBI Taxonomy" id="425828"/>
    <lineage>
        <taxon>Eukaryota</taxon>
        <taxon>Viridiplantae</taxon>
        <taxon>Streptophyta</taxon>
        <taxon>Embryophyta</taxon>
        <taxon>Tracheophyta</taxon>
        <taxon>Spermatophyta</taxon>
        <taxon>Magnoliopsida</taxon>
        <taxon>eudicotyledons</taxon>
        <taxon>Gunneridae</taxon>
        <taxon>Pentapetalae</taxon>
        <taxon>rosids</taxon>
        <taxon>fabids</taxon>
        <taxon>Fagales</taxon>
        <taxon>Fagaceae</taxon>
        <taxon>Lithocarpus</taxon>
    </lineage>
</organism>
<dbReference type="EMBL" id="JAZDWU010000004">
    <property type="protein sequence ID" value="KAL0004877.1"/>
    <property type="molecule type" value="Genomic_DNA"/>
</dbReference>
<dbReference type="Proteomes" id="UP001459277">
    <property type="component" value="Unassembled WGS sequence"/>
</dbReference>
<accession>A0AAW2D4X0</accession>
<comment type="caution">
    <text evidence="1">The sequence shown here is derived from an EMBL/GenBank/DDBJ whole genome shotgun (WGS) entry which is preliminary data.</text>
</comment>
<protein>
    <recommendedName>
        <fullName evidence="3">Gag-pol polyprotein</fullName>
    </recommendedName>
</protein>
<proteinExistence type="predicted"/>
<gene>
    <name evidence="1" type="ORF">SO802_012438</name>
</gene>
<evidence type="ECO:0000313" key="2">
    <source>
        <dbReference type="Proteomes" id="UP001459277"/>
    </source>
</evidence>
<evidence type="ECO:0008006" key="3">
    <source>
        <dbReference type="Google" id="ProtNLM"/>
    </source>
</evidence>
<keyword evidence="2" id="KW-1185">Reference proteome</keyword>
<name>A0AAW2D4X0_9ROSI</name>
<sequence length="182" mass="19826">MPMAELYAYLLEKKLVTLIFTKPKDGPPLPGFDPSKKCKHHFGPEGHTLEECRHLRHGIQDLHRQQIPPGMRTPAPLTSVVIEEIIELPVDSGVPALKKEQTLPAIEGFAPLILSLLGIAEPSLGFVQKETLIVPAIRGFDPLVLSKPIQGISKAFGPKALEVALPSPVIISLKMFSLAPNL</sequence>